<protein>
    <submittedName>
        <fullName evidence="2">Uncharacterized protein</fullName>
    </submittedName>
</protein>
<dbReference type="RefSeq" id="YP_009035770.1">
    <property type="nucleotide sequence ID" value="NC_024207.1"/>
</dbReference>
<name>A0A024B1V2_9CAUD</name>
<accession>A0A024B1V2</accession>
<dbReference type="KEGG" id="vg:19525590"/>
<keyword evidence="1" id="KW-1133">Transmembrane helix</keyword>
<dbReference type="GeneID" id="19525590"/>
<evidence type="ECO:0000313" key="3">
    <source>
        <dbReference type="Proteomes" id="UP000026901"/>
    </source>
</evidence>
<feature type="transmembrane region" description="Helical" evidence="1">
    <location>
        <begin position="29"/>
        <end position="51"/>
    </location>
</feature>
<evidence type="ECO:0000256" key="1">
    <source>
        <dbReference type="SAM" id="Phobius"/>
    </source>
</evidence>
<reference evidence="3" key="1">
    <citation type="submission" date="2014-09" db="EMBL/GenBank/DDBJ databases">
        <authorList>
            <person name="Sauder A.B."/>
            <person name="McKenzie Q.R."/>
            <person name="Temple L.M."/>
            <person name="Alexis B.K."/>
            <person name="Al-Atrache Z."/>
            <person name="Lewis L.O."/>
            <person name="Loesser-Casey K.E."/>
            <person name="Mitchell K.J."/>
        </authorList>
    </citation>
    <scope>NUCLEOTIDE SEQUENCE [LARGE SCALE GENOMIC DNA]</scope>
</reference>
<sequence>MHNTLIIMSGTALFVGGWAMILTGNVIAGAIFLSIGMLMLGLLGGMGLLWWHFKTEGCIDEHFLRKYNAKGGKK</sequence>
<keyword evidence="1" id="KW-0472">Membrane</keyword>
<keyword evidence="1" id="KW-0812">Transmembrane</keyword>
<dbReference type="EMBL" id="KJ489398">
    <property type="protein sequence ID" value="AHZ09973.1"/>
    <property type="molecule type" value="Genomic_DNA"/>
</dbReference>
<keyword evidence="3" id="KW-1185">Reference proteome</keyword>
<dbReference type="Proteomes" id="UP000026901">
    <property type="component" value="Segment"/>
</dbReference>
<proteinExistence type="predicted"/>
<evidence type="ECO:0000313" key="2">
    <source>
        <dbReference type="EMBL" id="AHZ09973.1"/>
    </source>
</evidence>
<organism evidence="2 3">
    <name type="scientific">Bacillus phage Evoli</name>
    <dbReference type="NCBI Taxonomy" id="1486658"/>
    <lineage>
        <taxon>Viruses</taxon>
        <taxon>Duplodnaviria</taxon>
        <taxon>Heunggongvirae</taxon>
        <taxon>Uroviricota</taxon>
        <taxon>Caudoviricetes</taxon>
        <taxon>Herelleviridae</taxon>
        <taxon>Bastillevirinae</taxon>
        <taxon>Bastillevirus</taxon>
        <taxon>Bastillevirus evoli</taxon>
    </lineage>
</organism>